<evidence type="ECO:0000256" key="1">
    <source>
        <dbReference type="ARBA" id="ARBA00006754"/>
    </source>
</evidence>
<feature type="domain" description="CdaR GGDEF-like" evidence="4">
    <location>
        <begin position="138"/>
        <end position="256"/>
    </location>
</feature>
<dbReference type="Gene3D" id="1.10.10.2840">
    <property type="entry name" value="PucR C-terminal helix-turn-helix domain"/>
    <property type="match status" value="1"/>
</dbReference>
<dbReference type="PANTHER" id="PTHR33744">
    <property type="entry name" value="CARBOHYDRATE DIACID REGULATOR"/>
    <property type="match status" value="1"/>
</dbReference>
<dbReference type="InterPro" id="IPR041522">
    <property type="entry name" value="CdaR_GGDEF"/>
</dbReference>
<dbReference type="InterPro" id="IPR042070">
    <property type="entry name" value="PucR_C-HTH_sf"/>
</dbReference>
<gene>
    <name evidence="5" type="ORF">GCM10023257_27800</name>
</gene>
<dbReference type="EMBL" id="BAABIV010000011">
    <property type="protein sequence ID" value="GAA4986541.1"/>
    <property type="molecule type" value="Genomic_DNA"/>
</dbReference>
<organism evidence="5 6">
    <name type="scientific">Streptomyces hyderabadensis</name>
    <dbReference type="NCBI Taxonomy" id="598549"/>
    <lineage>
        <taxon>Bacteria</taxon>
        <taxon>Bacillati</taxon>
        <taxon>Actinomycetota</taxon>
        <taxon>Actinomycetes</taxon>
        <taxon>Kitasatosporales</taxon>
        <taxon>Streptomycetaceae</taxon>
        <taxon>Streptomyces</taxon>
    </lineage>
</organism>
<accession>A0ABP9I2Z4</accession>
<keyword evidence="6" id="KW-1185">Reference proteome</keyword>
<name>A0ABP9I2Z4_9ACTN</name>
<dbReference type="InterPro" id="IPR025736">
    <property type="entry name" value="PucR_C-HTH_dom"/>
</dbReference>
<feature type="region of interest" description="Disordered" evidence="2">
    <location>
        <begin position="1"/>
        <end position="25"/>
    </location>
</feature>
<dbReference type="RefSeq" id="WP_372481047.1">
    <property type="nucleotide sequence ID" value="NZ_BAABIV010000011.1"/>
</dbReference>
<dbReference type="PANTHER" id="PTHR33744:SF1">
    <property type="entry name" value="DNA-BINDING TRANSCRIPTIONAL ACTIVATOR ADER"/>
    <property type="match status" value="1"/>
</dbReference>
<proteinExistence type="inferred from homology"/>
<dbReference type="Pfam" id="PF17853">
    <property type="entry name" value="GGDEF_2"/>
    <property type="match status" value="1"/>
</dbReference>
<comment type="caution">
    <text evidence="5">The sequence shown here is derived from an EMBL/GenBank/DDBJ whole genome shotgun (WGS) entry which is preliminary data.</text>
</comment>
<comment type="similarity">
    <text evidence="1">Belongs to the CdaR family.</text>
</comment>
<evidence type="ECO:0000313" key="6">
    <source>
        <dbReference type="Proteomes" id="UP001500610"/>
    </source>
</evidence>
<feature type="domain" description="PucR C-terminal helix-turn-helix" evidence="3">
    <location>
        <begin position="306"/>
        <end position="362"/>
    </location>
</feature>
<evidence type="ECO:0000259" key="3">
    <source>
        <dbReference type="Pfam" id="PF13556"/>
    </source>
</evidence>
<protein>
    <submittedName>
        <fullName evidence="5">Helix-turn-helix domain-containing protein</fullName>
    </submittedName>
</protein>
<dbReference type="Proteomes" id="UP001500610">
    <property type="component" value="Unassembled WGS sequence"/>
</dbReference>
<reference evidence="6" key="1">
    <citation type="journal article" date="2019" name="Int. J. Syst. Evol. Microbiol.">
        <title>The Global Catalogue of Microorganisms (GCM) 10K type strain sequencing project: providing services to taxonomists for standard genome sequencing and annotation.</title>
        <authorList>
            <consortium name="The Broad Institute Genomics Platform"/>
            <consortium name="The Broad Institute Genome Sequencing Center for Infectious Disease"/>
            <person name="Wu L."/>
            <person name="Ma J."/>
        </authorList>
    </citation>
    <scope>NUCLEOTIDE SEQUENCE [LARGE SCALE GENOMIC DNA]</scope>
    <source>
        <strain evidence="6">JCM 17657</strain>
    </source>
</reference>
<evidence type="ECO:0000313" key="5">
    <source>
        <dbReference type="EMBL" id="GAA4986541.1"/>
    </source>
</evidence>
<evidence type="ECO:0000256" key="2">
    <source>
        <dbReference type="SAM" id="MobiDB-lite"/>
    </source>
</evidence>
<evidence type="ECO:0000259" key="4">
    <source>
        <dbReference type="Pfam" id="PF17853"/>
    </source>
</evidence>
<dbReference type="InterPro" id="IPR051448">
    <property type="entry name" value="CdaR-like_regulators"/>
</dbReference>
<dbReference type="Pfam" id="PF13556">
    <property type="entry name" value="HTH_30"/>
    <property type="match status" value="1"/>
</dbReference>
<sequence>MTDLQTDQRESGHRETGRRETDQRETYLTGYAEILAAVADTGRRLTRDELEQRRLFGEQAAEAGHSLRSLVRLHLDATRTSWPGGGSAGPAPDATGTVLAAVAQAVDAFAEGYERAQRLAVRQEEAARREFIDDLLYGRSDLGRLAERAERFGLVLSRAHAVAVAQGPEAYDDTAPVTRVVETALISRFGDRRVLITTKNGQLICIAPGDQDDVLSFFAKQAYAATDGSRVAIGRPQSGAGGVVHSYEEALSTLELADRLGLEEPVVRAADMLVYPVLARDRQAMADLVLSVLGPLREARGGAEPLLRTLEVYFDAGCTAAEAARRLTLSVRALTYRLDRIHQLTGADPSDPVHRYTLQTAVIGARLLGWPAQEI</sequence>